<dbReference type="RefSeq" id="WP_021914020.1">
    <property type="nucleotide sequence ID" value="NZ_JAJEQF010000026.1"/>
</dbReference>
<gene>
    <name evidence="2" type="ORF">LKD45_10135</name>
</gene>
<evidence type="ECO:0000313" key="2">
    <source>
        <dbReference type="EMBL" id="MCC2168048.1"/>
    </source>
</evidence>
<dbReference type="PANTHER" id="PTHR12110:SF21">
    <property type="entry name" value="XYLOSE ISOMERASE-LIKE TIM BARREL DOMAIN-CONTAINING PROTEIN"/>
    <property type="match status" value="1"/>
</dbReference>
<keyword evidence="2" id="KW-0413">Isomerase</keyword>
<comment type="caution">
    <text evidence="2">The sequence shown here is derived from an EMBL/GenBank/DDBJ whole genome shotgun (WGS) entry which is preliminary data.</text>
</comment>
<proteinExistence type="predicted"/>
<dbReference type="GO" id="GO:0016853">
    <property type="term" value="F:isomerase activity"/>
    <property type="evidence" value="ECO:0007669"/>
    <property type="project" value="UniProtKB-KW"/>
</dbReference>
<dbReference type="PANTHER" id="PTHR12110">
    <property type="entry name" value="HYDROXYPYRUVATE ISOMERASE"/>
    <property type="match status" value="1"/>
</dbReference>
<dbReference type="InterPro" id="IPR050312">
    <property type="entry name" value="IolE/XylAMocC-like"/>
</dbReference>
<dbReference type="Pfam" id="PF01261">
    <property type="entry name" value="AP_endonuc_2"/>
    <property type="match status" value="1"/>
</dbReference>
<dbReference type="InterPro" id="IPR036237">
    <property type="entry name" value="Xyl_isomerase-like_sf"/>
</dbReference>
<dbReference type="AlphaFoldDB" id="A0AAE3DNU6"/>
<evidence type="ECO:0000259" key="1">
    <source>
        <dbReference type="Pfam" id="PF01261"/>
    </source>
</evidence>
<reference evidence="2 3" key="1">
    <citation type="submission" date="2021-10" db="EMBL/GenBank/DDBJ databases">
        <title>Anaerobic single-cell dispensing facilitates the cultivation of human gut bacteria.</title>
        <authorList>
            <person name="Afrizal A."/>
        </authorList>
    </citation>
    <scope>NUCLEOTIDE SEQUENCE [LARGE SCALE GENOMIC DNA]</scope>
    <source>
        <strain evidence="2 3">CLA-AA-H244</strain>
    </source>
</reference>
<dbReference type="SUPFAM" id="SSF51658">
    <property type="entry name" value="Xylose isomerase-like"/>
    <property type="match status" value="1"/>
</dbReference>
<dbReference type="EMBL" id="JAJEQF010000026">
    <property type="protein sequence ID" value="MCC2168048.1"/>
    <property type="molecule type" value="Genomic_DNA"/>
</dbReference>
<protein>
    <submittedName>
        <fullName evidence="2">Sugar phosphate isomerase/epimerase</fullName>
    </submittedName>
</protein>
<organism evidence="2 3">
    <name type="scientific">Gallintestinimicrobium propionicum</name>
    <dbReference type="NCBI Taxonomy" id="2981770"/>
    <lineage>
        <taxon>Bacteria</taxon>
        <taxon>Bacillati</taxon>
        <taxon>Bacillota</taxon>
        <taxon>Clostridia</taxon>
        <taxon>Lachnospirales</taxon>
        <taxon>Lachnospiraceae</taxon>
        <taxon>Gallintestinimicrobium</taxon>
    </lineage>
</organism>
<name>A0AAE3DNU6_9FIRM</name>
<sequence>MTLGMISWIREEDFQRVKAKGLSFVELDVNDRVKEFLDALEQTKEYSKKYDLPVAAIGRWGSARIDENGIREEELAIEYSLIDAAAELGTGIYITGCNYVDSLSYYENCSFAIAYFEKLIAYGKEKNIKIATYNCRWNNFVCNAEAYKIIHGYLKDLYIKYDTSHCINAGGDYLQETRDWGKRFIHVHLKGAVKIEGKVYDNPPAGMDQTDWTSFMGILYGLGYDGGLSIEPESAYWHGELSDRGVDYTIRYFRNMMI</sequence>
<feature type="domain" description="Xylose isomerase-like TIM barrel" evidence="1">
    <location>
        <begin position="14"/>
        <end position="241"/>
    </location>
</feature>
<keyword evidence="3" id="KW-1185">Reference proteome</keyword>
<evidence type="ECO:0000313" key="3">
    <source>
        <dbReference type="Proteomes" id="UP001199355"/>
    </source>
</evidence>
<accession>A0AAE3DNU6</accession>
<dbReference type="InterPro" id="IPR013022">
    <property type="entry name" value="Xyl_isomerase-like_TIM-brl"/>
</dbReference>
<dbReference type="Proteomes" id="UP001199355">
    <property type="component" value="Unassembled WGS sequence"/>
</dbReference>
<dbReference type="Gene3D" id="3.20.20.150">
    <property type="entry name" value="Divalent-metal-dependent TIM barrel enzymes"/>
    <property type="match status" value="1"/>
</dbReference>